<evidence type="ECO:0000259" key="2">
    <source>
        <dbReference type="Pfam" id="PF12728"/>
    </source>
</evidence>
<organism evidence="3 4">
    <name type="scientific">Octadecabacter arcticus 238</name>
    <dbReference type="NCBI Taxonomy" id="391616"/>
    <lineage>
        <taxon>Bacteria</taxon>
        <taxon>Pseudomonadati</taxon>
        <taxon>Pseudomonadota</taxon>
        <taxon>Alphaproteobacteria</taxon>
        <taxon>Rhodobacterales</taxon>
        <taxon>Roseobacteraceae</taxon>
        <taxon>Octadecabacter</taxon>
    </lineage>
</organism>
<dbReference type="HOGENOM" id="CLU_135566_0_0_5"/>
<dbReference type="STRING" id="391616.OA238_c24850"/>
<evidence type="ECO:0000313" key="4">
    <source>
        <dbReference type="Proteomes" id="UP000004688"/>
    </source>
</evidence>
<keyword evidence="4" id="KW-1185">Reference proteome</keyword>
<proteinExistence type="predicted"/>
<dbReference type="Proteomes" id="UP000004688">
    <property type="component" value="Chromosome"/>
</dbReference>
<dbReference type="OrthoDB" id="8546410at2"/>
<dbReference type="AlphaFoldDB" id="M9RIY5"/>
<reference evidence="3 4" key="1">
    <citation type="journal article" date="2013" name="PLoS ONE">
        <title>Poles Apart: Arctic and Antarctic Octadecabacter strains Share High Genome Plasticity and a New Type of Xanthorhodopsin.</title>
        <authorList>
            <person name="Vollmers J."/>
            <person name="Voget S."/>
            <person name="Dietrich S."/>
            <person name="Gollnow K."/>
            <person name="Smits M."/>
            <person name="Meyer K."/>
            <person name="Brinkhoff T."/>
            <person name="Simon M."/>
            <person name="Daniel R."/>
        </authorList>
    </citation>
    <scope>NUCLEOTIDE SEQUENCE [LARGE SCALE GENOMIC DNA]</scope>
    <source>
        <strain evidence="3 4">238</strain>
    </source>
</reference>
<evidence type="ECO:0000256" key="1">
    <source>
        <dbReference type="SAM" id="MobiDB-lite"/>
    </source>
</evidence>
<protein>
    <recommendedName>
        <fullName evidence="2">Helix-turn-helix domain-containing protein</fullName>
    </recommendedName>
</protein>
<evidence type="ECO:0000313" key="3">
    <source>
        <dbReference type="EMBL" id="AGI72539.1"/>
    </source>
</evidence>
<dbReference type="KEGG" id="oar:OA238_c24850"/>
<name>M9RIY5_9RHOB</name>
<accession>M9RIY5</accession>
<sequence>MMPRLPSPNRIKTHYVYTVWEAAQALGRNRQTIIRWIKDKGLVADRGKVPWLIKGRDLKQFLGYRRAKSKTKLALHHLFCFGCKTPQEPDGKFAEYTQATPTTGMLKALCPSCASIMNKVVRRADLEAIRAKIEVAVQQANPRLVSLPAPPLNDTSAKEAQTDGKAHFR</sequence>
<feature type="domain" description="Helix-turn-helix" evidence="2">
    <location>
        <begin position="16"/>
        <end position="62"/>
    </location>
</feature>
<gene>
    <name evidence="3" type="ORF">OA238_c24850</name>
</gene>
<dbReference type="eggNOG" id="ENOG5032Z4E">
    <property type="taxonomic scope" value="Bacteria"/>
</dbReference>
<dbReference type="Pfam" id="PF12728">
    <property type="entry name" value="HTH_17"/>
    <property type="match status" value="1"/>
</dbReference>
<dbReference type="InterPro" id="IPR041657">
    <property type="entry name" value="HTH_17"/>
</dbReference>
<feature type="compositionally biased region" description="Basic and acidic residues" evidence="1">
    <location>
        <begin position="156"/>
        <end position="169"/>
    </location>
</feature>
<feature type="region of interest" description="Disordered" evidence="1">
    <location>
        <begin position="146"/>
        <end position="169"/>
    </location>
</feature>
<dbReference type="EMBL" id="CP003742">
    <property type="protein sequence ID" value="AGI72539.1"/>
    <property type="molecule type" value="Genomic_DNA"/>
</dbReference>